<reference evidence="4" key="1">
    <citation type="journal article" date="2019" name="Int. J. Syst. Evol. Microbiol.">
        <title>The Global Catalogue of Microorganisms (GCM) 10K type strain sequencing project: providing services to taxonomists for standard genome sequencing and annotation.</title>
        <authorList>
            <consortium name="The Broad Institute Genomics Platform"/>
            <consortium name="The Broad Institute Genome Sequencing Center for Infectious Disease"/>
            <person name="Wu L."/>
            <person name="Ma J."/>
        </authorList>
    </citation>
    <scope>NUCLEOTIDE SEQUENCE [LARGE SCALE GENOMIC DNA]</scope>
    <source>
        <strain evidence="4">LMG 24813</strain>
    </source>
</reference>
<dbReference type="PANTHER" id="PTHR33164">
    <property type="entry name" value="TRANSCRIPTIONAL REGULATOR, MARR FAMILY"/>
    <property type="match status" value="1"/>
</dbReference>
<comment type="caution">
    <text evidence="3">The sequence shown here is derived from an EMBL/GenBank/DDBJ whole genome shotgun (WGS) entry which is preliminary data.</text>
</comment>
<sequence>MSARPSEGHARSSHGNEAAQPQPSSPAHASDEEFPQIRVMQKLGRTYRAMLAAFDTRIGQPMPRWRVLLMLYQRGITSQKKLADVLRMDPAALTRQLKTIEQLGWVQRRNDPDDNRLTNVWLTTAGLELVEQTMPRRTVFIQRMLADLTAEELELLGGMLDRIETRMRHEAPRANPD</sequence>
<dbReference type="RefSeq" id="WP_217964456.1">
    <property type="nucleotide sequence ID" value="NZ_JAHTBN010000003.1"/>
</dbReference>
<dbReference type="PROSITE" id="PS50995">
    <property type="entry name" value="HTH_MARR_2"/>
    <property type="match status" value="1"/>
</dbReference>
<name>A0ABV8NXS1_9BURK</name>
<evidence type="ECO:0000313" key="3">
    <source>
        <dbReference type="EMBL" id="MFC4200277.1"/>
    </source>
</evidence>
<evidence type="ECO:0000259" key="2">
    <source>
        <dbReference type="PROSITE" id="PS50995"/>
    </source>
</evidence>
<keyword evidence="4" id="KW-1185">Reference proteome</keyword>
<protein>
    <submittedName>
        <fullName evidence="3">MarR family winged helix-turn-helix transcriptional regulator</fullName>
    </submittedName>
</protein>
<accession>A0ABV8NXS1</accession>
<evidence type="ECO:0000313" key="4">
    <source>
        <dbReference type="Proteomes" id="UP001595848"/>
    </source>
</evidence>
<gene>
    <name evidence="3" type="ORF">ACFOY1_04855</name>
</gene>
<feature type="domain" description="HTH marR-type" evidence="2">
    <location>
        <begin position="36"/>
        <end position="165"/>
    </location>
</feature>
<evidence type="ECO:0000256" key="1">
    <source>
        <dbReference type="SAM" id="MobiDB-lite"/>
    </source>
</evidence>
<dbReference type="Proteomes" id="UP001595848">
    <property type="component" value="Unassembled WGS sequence"/>
</dbReference>
<proteinExistence type="predicted"/>
<dbReference type="SMART" id="SM00347">
    <property type="entry name" value="HTH_MARR"/>
    <property type="match status" value="1"/>
</dbReference>
<dbReference type="Pfam" id="PF01047">
    <property type="entry name" value="MarR"/>
    <property type="match status" value="1"/>
</dbReference>
<feature type="compositionally biased region" description="Basic and acidic residues" evidence="1">
    <location>
        <begin position="1"/>
        <end position="10"/>
    </location>
</feature>
<dbReference type="EMBL" id="JBHSBV010000002">
    <property type="protein sequence ID" value="MFC4200277.1"/>
    <property type="molecule type" value="Genomic_DNA"/>
</dbReference>
<dbReference type="InterPro" id="IPR000835">
    <property type="entry name" value="HTH_MarR-typ"/>
</dbReference>
<dbReference type="InterPro" id="IPR039422">
    <property type="entry name" value="MarR/SlyA-like"/>
</dbReference>
<dbReference type="PANTHER" id="PTHR33164:SF43">
    <property type="entry name" value="HTH-TYPE TRANSCRIPTIONAL REPRESSOR YETL"/>
    <property type="match status" value="1"/>
</dbReference>
<organism evidence="3 4">
    <name type="scientific">Candidimonas humi</name>
    <dbReference type="NCBI Taxonomy" id="683355"/>
    <lineage>
        <taxon>Bacteria</taxon>
        <taxon>Pseudomonadati</taxon>
        <taxon>Pseudomonadota</taxon>
        <taxon>Betaproteobacteria</taxon>
        <taxon>Burkholderiales</taxon>
        <taxon>Alcaligenaceae</taxon>
        <taxon>Candidimonas</taxon>
    </lineage>
</organism>
<feature type="region of interest" description="Disordered" evidence="1">
    <location>
        <begin position="1"/>
        <end position="33"/>
    </location>
</feature>
<feature type="compositionally biased region" description="Low complexity" evidence="1">
    <location>
        <begin position="18"/>
        <end position="28"/>
    </location>
</feature>